<name>A0A4D7AWC9_9HYPH</name>
<evidence type="ECO:0008006" key="4">
    <source>
        <dbReference type="Google" id="ProtNLM"/>
    </source>
</evidence>
<accession>A0A4D7AWC9</accession>
<organism evidence="2 3">
    <name type="scientific">Phreatobacter stygius</name>
    <dbReference type="NCBI Taxonomy" id="1940610"/>
    <lineage>
        <taxon>Bacteria</taxon>
        <taxon>Pseudomonadati</taxon>
        <taxon>Pseudomonadota</taxon>
        <taxon>Alphaproteobacteria</taxon>
        <taxon>Hyphomicrobiales</taxon>
        <taxon>Phreatobacteraceae</taxon>
        <taxon>Phreatobacter</taxon>
    </lineage>
</organism>
<feature type="transmembrane region" description="Helical" evidence="1">
    <location>
        <begin position="64"/>
        <end position="86"/>
    </location>
</feature>
<reference evidence="2 3" key="1">
    <citation type="submission" date="2019-04" db="EMBL/GenBank/DDBJ databases">
        <title>Phreatobacter aquaticus sp. nov.</title>
        <authorList>
            <person name="Choi A."/>
        </authorList>
    </citation>
    <scope>NUCLEOTIDE SEQUENCE [LARGE SCALE GENOMIC DNA]</scope>
    <source>
        <strain evidence="2 3">KCTC 52518</strain>
    </source>
</reference>
<dbReference type="RefSeq" id="WP_136959282.1">
    <property type="nucleotide sequence ID" value="NZ_CP039690.1"/>
</dbReference>
<dbReference type="KEGG" id="pstg:E8M01_05940"/>
<sequence>MLYLVQTFWLPLAFALAGGLIWGWVTAGRPDHRGRSGWVSFAAFLLVTAVVAAVLKWLPGRPGLWLDTVLLFTMAFLGGCVIGSLARQTRRGEQVEEAIERLEAAAETSLDPPAGLVDTHPHAAPAQTLAGAAAAADAMARGSKPEGIAAPRGGGGDDLKLIRGVGQQNEARLHALGIWHFDQMASWTAAESQWVGGYLAFPGRIEREDWVGQAKVLAAGGATEFAERAARGEVASSRDDGTLGKANIADLDHRYGSNAPSGLVGPRRGQADDLTLVSGIGPAIQAKLYELGIWHFDQIAAMSEAELRYVSDFAGFPDRAIRENWSGESRILAAGGETEHARAVRAGREA</sequence>
<dbReference type="Gene3D" id="1.10.150.20">
    <property type="entry name" value="5' to 3' exonuclease, C-terminal subdomain"/>
    <property type="match status" value="1"/>
</dbReference>
<keyword evidence="3" id="KW-1185">Reference proteome</keyword>
<dbReference type="EMBL" id="CP039690">
    <property type="protein sequence ID" value="QCI63825.1"/>
    <property type="molecule type" value="Genomic_DNA"/>
</dbReference>
<dbReference type="OrthoDB" id="9807941at2"/>
<dbReference type="Proteomes" id="UP000298781">
    <property type="component" value="Chromosome"/>
</dbReference>
<feature type="transmembrane region" description="Helical" evidence="1">
    <location>
        <begin position="6"/>
        <end position="25"/>
    </location>
</feature>
<keyword evidence="1" id="KW-0472">Membrane</keyword>
<gene>
    <name evidence="2" type="ORF">E8M01_05940</name>
</gene>
<dbReference type="AlphaFoldDB" id="A0A4D7AWC9"/>
<keyword evidence="1" id="KW-1133">Transmembrane helix</keyword>
<keyword evidence="1" id="KW-0812">Transmembrane</keyword>
<proteinExistence type="predicted"/>
<evidence type="ECO:0000313" key="2">
    <source>
        <dbReference type="EMBL" id="QCI63825.1"/>
    </source>
</evidence>
<feature type="transmembrane region" description="Helical" evidence="1">
    <location>
        <begin position="37"/>
        <end position="58"/>
    </location>
</feature>
<evidence type="ECO:0000256" key="1">
    <source>
        <dbReference type="SAM" id="Phobius"/>
    </source>
</evidence>
<evidence type="ECO:0000313" key="3">
    <source>
        <dbReference type="Proteomes" id="UP000298781"/>
    </source>
</evidence>
<protein>
    <recommendedName>
        <fullName evidence="4">NADH-quinone oxidoreductase subunit E</fullName>
    </recommendedName>
</protein>